<evidence type="ECO:0008006" key="4">
    <source>
        <dbReference type="Google" id="ProtNLM"/>
    </source>
</evidence>
<feature type="transmembrane region" description="Helical" evidence="1">
    <location>
        <begin position="116"/>
        <end position="135"/>
    </location>
</feature>
<protein>
    <recommendedName>
        <fullName evidence="4">Polysaccharide biosynthesis protein</fullName>
    </recommendedName>
</protein>
<keyword evidence="3" id="KW-1185">Reference proteome</keyword>
<accession>A0A2A3MJ92</accession>
<feature type="transmembrane region" description="Helical" evidence="1">
    <location>
        <begin position="155"/>
        <end position="175"/>
    </location>
</feature>
<keyword evidence="1" id="KW-0812">Transmembrane</keyword>
<dbReference type="EMBL" id="NTMR01000009">
    <property type="protein sequence ID" value="PBK04863.1"/>
    <property type="molecule type" value="Genomic_DNA"/>
</dbReference>
<name>A0A2A3MJ92_9PSED</name>
<feature type="transmembrane region" description="Helical" evidence="1">
    <location>
        <begin position="235"/>
        <end position="255"/>
    </location>
</feature>
<organism evidence="2 3">
    <name type="scientific">Pseudomonas abyssi</name>
    <dbReference type="NCBI Taxonomy" id="170540"/>
    <lineage>
        <taxon>Bacteria</taxon>
        <taxon>Pseudomonadati</taxon>
        <taxon>Pseudomonadota</taxon>
        <taxon>Gammaproteobacteria</taxon>
        <taxon>Pseudomonadales</taxon>
        <taxon>Pseudomonadaceae</taxon>
        <taxon>Pseudomonas</taxon>
    </lineage>
</organism>
<feature type="transmembrane region" description="Helical" evidence="1">
    <location>
        <begin position="323"/>
        <end position="345"/>
    </location>
</feature>
<proteinExistence type="predicted"/>
<comment type="caution">
    <text evidence="2">The sequence shown here is derived from an EMBL/GenBank/DDBJ whole genome shotgun (WGS) entry which is preliminary data.</text>
</comment>
<dbReference type="AlphaFoldDB" id="A0A2A3MJ92"/>
<gene>
    <name evidence="2" type="ORF">CNQ84_06855</name>
</gene>
<reference evidence="2 3" key="1">
    <citation type="submission" date="2017-09" db="EMBL/GenBank/DDBJ databases">
        <title>Pseudomonas abyssi sp. nov. isolated from Abyssopelagic Water.</title>
        <authorList>
            <person name="Wei Y."/>
        </authorList>
    </citation>
    <scope>NUCLEOTIDE SEQUENCE [LARGE SCALE GENOMIC DNA]</scope>
    <source>
        <strain evidence="2 3">MT5</strain>
    </source>
</reference>
<feature type="transmembrane region" description="Helical" evidence="1">
    <location>
        <begin position="298"/>
        <end position="317"/>
    </location>
</feature>
<keyword evidence="1" id="KW-1133">Transmembrane helix</keyword>
<feature type="transmembrane region" description="Helical" evidence="1">
    <location>
        <begin position="86"/>
        <end position="110"/>
    </location>
</feature>
<feature type="transmembrane region" description="Helical" evidence="1">
    <location>
        <begin position="60"/>
        <end position="79"/>
    </location>
</feature>
<evidence type="ECO:0000313" key="2">
    <source>
        <dbReference type="EMBL" id="PBK04863.1"/>
    </source>
</evidence>
<feature type="transmembrane region" description="Helical" evidence="1">
    <location>
        <begin position="267"/>
        <end position="291"/>
    </location>
</feature>
<feature type="transmembrane region" description="Helical" evidence="1">
    <location>
        <begin position="33"/>
        <end position="54"/>
    </location>
</feature>
<feature type="transmembrane region" description="Helical" evidence="1">
    <location>
        <begin position="195"/>
        <end position="215"/>
    </location>
</feature>
<dbReference type="Proteomes" id="UP000242313">
    <property type="component" value="Unassembled WGS sequence"/>
</dbReference>
<keyword evidence="1" id="KW-0472">Membrane</keyword>
<sequence length="355" mass="39309">MTVATWSIATAFQWQKNTVIRLFDPREKSTTKYFAVAFLTAAASTVVIFAYSYIDQRISSLVAVFVITTGLTYVLGGILRSSGRTFAFLTTETLFTLVKWTLGATAAYFFISTDAIFIGLAIGTSLACTIAFSIIIKDGYSLFQEKTSALEIRKILGFGFFLAINDFFGSGLMYVDRLWFSDATVSESYIIASNIGNQISSVIMGAFLMVVFPRISTQYKSGGAWEASFKKYLKLFPGFALTCCAASYFGAPYLIEFIKPSLYEIPHLAILVTVSQCCYYLLVFLSIPYLITMRPKTPTLIIALSFILFLILGQILIKVETQPQAIVLSKTIILLLSCVASWYLYSKRLPGKAAP</sequence>
<evidence type="ECO:0000256" key="1">
    <source>
        <dbReference type="SAM" id="Phobius"/>
    </source>
</evidence>
<evidence type="ECO:0000313" key="3">
    <source>
        <dbReference type="Proteomes" id="UP000242313"/>
    </source>
</evidence>